<dbReference type="Gene3D" id="1.20.5.1180">
    <property type="entry name" value="Geminin coiled-coil domain"/>
    <property type="match status" value="1"/>
</dbReference>
<dbReference type="GeneTree" id="ENSGT00940000153270"/>
<reference evidence="14" key="2">
    <citation type="submission" date="2025-09" db="UniProtKB">
        <authorList>
            <consortium name="Ensembl"/>
        </authorList>
    </citation>
    <scope>IDENTIFICATION</scope>
</reference>
<evidence type="ECO:0000313" key="14">
    <source>
        <dbReference type="Ensembl" id="ENSSMRP00000024412.1"/>
    </source>
</evidence>
<evidence type="ECO:0000256" key="2">
    <source>
        <dbReference type="ARBA" id="ARBA00007979"/>
    </source>
</evidence>
<keyword evidence="7" id="KW-0010">Activator</keyword>
<dbReference type="OMA" id="PCDISPF"/>
<keyword evidence="9" id="KW-0539">Nucleus</keyword>
<dbReference type="SUPFAM" id="SSF111469">
    <property type="entry name" value="Geminin coiled-coil domain"/>
    <property type="match status" value="1"/>
</dbReference>
<dbReference type="GO" id="GO:0030174">
    <property type="term" value="P:regulation of DNA-templated DNA replication initiation"/>
    <property type="evidence" value="ECO:0007669"/>
    <property type="project" value="Ensembl"/>
</dbReference>
<evidence type="ECO:0000256" key="6">
    <source>
        <dbReference type="ARBA" id="ARBA00023054"/>
    </source>
</evidence>
<evidence type="ECO:0000256" key="11">
    <source>
        <dbReference type="ARBA" id="ARBA00031136"/>
    </source>
</evidence>
<dbReference type="GO" id="GO:0044458">
    <property type="term" value="P:motile cilium assembly"/>
    <property type="evidence" value="ECO:0007669"/>
    <property type="project" value="Ensembl"/>
</dbReference>
<dbReference type="CDD" id="cd22590">
    <property type="entry name" value="McIdas_CC"/>
    <property type="match status" value="1"/>
</dbReference>
<feature type="coiled-coil region" evidence="13">
    <location>
        <begin position="119"/>
        <end position="156"/>
    </location>
</feature>
<evidence type="ECO:0000256" key="12">
    <source>
        <dbReference type="ARBA" id="ARBA00033197"/>
    </source>
</evidence>
<dbReference type="GO" id="GO:0072520">
    <property type="term" value="P:seminiferous tubule development"/>
    <property type="evidence" value="ECO:0007669"/>
    <property type="project" value="Ensembl"/>
</dbReference>
<keyword evidence="15" id="KW-1185">Reference proteome</keyword>
<evidence type="ECO:0000256" key="5">
    <source>
        <dbReference type="ARBA" id="ARBA00023015"/>
    </source>
</evidence>
<organism evidence="14 15">
    <name type="scientific">Salvator merianae</name>
    <name type="common">Argentine black and white tegu</name>
    <name type="synonym">Tupinambis merianae</name>
    <dbReference type="NCBI Taxonomy" id="96440"/>
    <lineage>
        <taxon>Eukaryota</taxon>
        <taxon>Metazoa</taxon>
        <taxon>Chordata</taxon>
        <taxon>Craniata</taxon>
        <taxon>Vertebrata</taxon>
        <taxon>Euteleostomi</taxon>
        <taxon>Lepidosauria</taxon>
        <taxon>Squamata</taxon>
        <taxon>Bifurcata</taxon>
        <taxon>Unidentata</taxon>
        <taxon>Episquamata</taxon>
        <taxon>Laterata</taxon>
        <taxon>Teiioidea</taxon>
        <taxon>Teiidae</taxon>
        <taxon>Salvator</taxon>
    </lineage>
</organism>
<dbReference type="GO" id="GO:0042802">
    <property type="term" value="F:identical protein binding"/>
    <property type="evidence" value="ECO:0007669"/>
    <property type="project" value="Ensembl"/>
</dbReference>
<dbReference type="InterPro" id="IPR022786">
    <property type="entry name" value="Geminin/Multicilin"/>
</dbReference>
<dbReference type="GO" id="GO:0016604">
    <property type="term" value="C:nuclear body"/>
    <property type="evidence" value="ECO:0007669"/>
    <property type="project" value="Ensembl"/>
</dbReference>
<evidence type="ECO:0000256" key="1">
    <source>
        <dbReference type="ARBA" id="ARBA00004123"/>
    </source>
</evidence>
<protein>
    <recommendedName>
        <fullName evidence="3">Multicilin</fullName>
    </recommendedName>
    <alternativeName>
        <fullName evidence="11">Multiciliate differentiation and DNA synthesis-associated cell cycle protein</fullName>
    </alternativeName>
    <alternativeName>
        <fullName evidence="12">Protein Idas</fullName>
    </alternativeName>
</protein>
<dbReference type="GO" id="GO:1902017">
    <property type="term" value="P:regulation of cilium assembly"/>
    <property type="evidence" value="ECO:0007669"/>
    <property type="project" value="Ensembl"/>
</dbReference>
<keyword evidence="8" id="KW-0804">Transcription</keyword>
<dbReference type="Ensembl" id="ENSSMRT00000028605.1">
    <property type="protein sequence ID" value="ENSSMRP00000024412.1"/>
    <property type="gene ID" value="ENSSMRG00000018933.1"/>
</dbReference>
<comment type="similarity">
    <text evidence="2">Belongs to the geminin family.</text>
</comment>
<dbReference type="GO" id="GO:0007346">
    <property type="term" value="P:regulation of mitotic cell cycle"/>
    <property type="evidence" value="ECO:0007669"/>
    <property type="project" value="Ensembl"/>
</dbReference>
<keyword evidence="6 13" id="KW-0175">Coiled coil</keyword>
<keyword evidence="10" id="KW-0131">Cell cycle</keyword>
<evidence type="ECO:0000256" key="3">
    <source>
        <dbReference type="ARBA" id="ARBA00018222"/>
    </source>
</evidence>
<comment type="subcellular location">
    <subcellularLocation>
        <location evidence="1">Nucleus</location>
    </subcellularLocation>
</comment>
<dbReference type="GO" id="GO:0007338">
    <property type="term" value="P:single fertilization"/>
    <property type="evidence" value="ECO:0007669"/>
    <property type="project" value="Ensembl"/>
</dbReference>
<keyword evidence="4" id="KW-0970">Cilium biogenesis/degradation</keyword>
<dbReference type="GO" id="GO:0045786">
    <property type="term" value="P:negative regulation of cell cycle"/>
    <property type="evidence" value="ECO:0007669"/>
    <property type="project" value="TreeGrafter"/>
</dbReference>
<evidence type="ECO:0000256" key="9">
    <source>
        <dbReference type="ARBA" id="ARBA00023242"/>
    </source>
</evidence>
<dbReference type="GO" id="GO:0008156">
    <property type="term" value="P:negative regulation of DNA replication"/>
    <property type="evidence" value="ECO:0007669"/>
    <property type="project" value="TreeGrafter"/>
</dbReference>
<keyword evidence="5" id="KW-0805">Transcription regulation</keyword>
<evidence type="ECO:0000256" key="8">
    <source>
        <dbReference type="ARBA" id="ARBA00023163"/>
    </source>
</evidence>
<name>A0A8D0E0K8_SALMN</name>
<reference evidence="14" key="1">
    <citation type="submission" date="2025-08" db="UniProtKB">
        <authorList>
            <consortium name="Ensembl"/>
        </authorList>
    </citation>
    <scope>IDENTIFICATION</scope>
</reference>
<dbReference type="Proteomes" id="UP000694421">
    <property type="component" value="Unplaced"/>
</dbReference>
<dbReference type="GO" id="GO:0007283">
    <property type="term" value="P:spermatogenesis"/>
    <property type="evidence" value="ECO:0007669"/>
    <property type="project" value="Ensembl"/>
</dbReference>
<dbReference type="PANTHER" id="PTHR13372:SF3">
    <property type="entry name" value="MULTICILIN"/>
    <property type="match status" value="1"/>
</dbReference>
<evidence type="ECO:0000313" key="15">
    <source>
        <dbReference type="Proteomes" id="UP000694421"/>
    </source>
</evidence>
<sequence>MSGRTRELGRGFVSNHAVAVYVFQSPCLQVEPDFDFQEFRDAVDKFISDPSSLMPPLLDSAEFSFPEDNGGLFGPCFNQIAQDNPASQTNAETISSTEQYWKDVADHNQKALGDALVENNQLQVTLTQKQEEIASLKERNIQLKELANQAKQLASVLDQLMIPPCKDSADFSLANGPNKRSLKQVSMAEQEDDMEVNEILREISDKCNAALQSIDEHRGPKRPRGEDEAIHMCGAFHGFQTCSSHSSLDLSGSDLEEGVSFRTCIKEHCNIRTLTFPQGNAFTVRTATGGYKFRWVPS</sequence>
<dbReference type="PANTHER" id="PTHR13372">
    <property type="entry name" value="GEMININ"/>
    <property type="match status" value="1"/>
</dbReference>
<accession>A0A8D0E0K8</accession>
<proteinExistence type="inferred from homology"/>
<evidence type="ECO:0000256" key="13">
    <source>
        <dbReference type="SAM" id="Coils"/>
    </source>
</evidence>
<dbReference type="AlphaFoldDB" id="A0A8D0E0K8"/>
<evidence type="ECO:0000256" key="4">
    <source>
        <dbReference type="ARBA" id="ARBA00022794"/>
    </source>
</evidence>
<evidence type="ECO:0000256" key="7">
    <source>
        <dbReference type="ARBA" id="ARBA00023159"/>
    </source>
</evidence>
<evidence type="ECO:0000256" key="10">
    <source>
        <dbReference type="ARBA" id="ARBA00023306"/>
    </source>
</evidence>
<dbReference type="Pfam" id="PF07412">
    <property type="entry name" value="Geminin"/>
    <property type="match status" value="1"/>
</dbReference>